<dbReference type="PROSITE" id="PS51257">
    <property type="entry name" value="PROKAR_LIPOPROTEIN"/>
    <property type="match status" value="1"/>
</dbReference>
<gene>
    <name evidence="3" type="ORF">XD73_0767</name>
</gene>
<name>A0A101FXM7_9CHLR</name>
<keyword evidence="1" id="KW-0732">Signal</keyword>
<dbReference type="Proteomes" id="UP000064249">
    <property type="component" value="Unassembled WGS sequence"/>
</dbReference>
<feature type="domain" description="Solute-binding protein family 5" evidence="2">
    <location>
        <begin position="97"/>
        <end position="490"/>
    </location>
</feature>
<evidence type="ECO:0000259" key="2">
    <source>
        <dbReference type="Pfam" id="PF00496"/>
    </source>
</evidence>
<feature type="signal peptide" evidence="1">
    <location>
        <begin position="1"/>
        <end position="27"/>
    </location>
</feature>
<feature type="non-terminal residue" evidence="3">
    <location>
        <position position="491"/>
    </location>
</feature>
<dbReference type="PANTHER" id="PTHR30290:SF34">
    <property type="entry name" value="ABC TRANSPORTER, PERIPLASMIC OLIGO-PEPTIDE BINDING PROTEIN, PUTATIVE-RELATED"/>
    <property type="match status" value="1"/>
</dbReference>
<dbReference type="GO" id="GO:0015833">
    <property type="term" value="P:peptide transport"/>
    <property type="evidence" value="ECO:0007669"/>
    <property type="project" value="TreeGrafter"/>
</dbReference>
<dbReference type="Pfam" id="PF00496">
    <property type="entry name" value="SBP_bac_5"/>
    <property type="match status" value="1"/>
</dbReference>
<dbReference type="PIRSF" id="PIRSF002741">
    <property type="entry name" value="MppA"/>
    <property type="match status" value="1"/>
</dbReference>
<dbReference type="Gene3D" id="3.40.190.10">
    <property type="entry name" value="Periplasmic binding protein-like II"/>
    <property type="match status" value="1"/>
</dbReference>
<dbReference type="GO" id="GO:0042597">
    <property type="term" value="C:periplasmic space"/>
    <property type="evidence" value="ECO:0007669"/>
    <property type="project" value="UniProtKB-ARBA"/>
</dbReference>
<dbReference type="InterPro" id="IPR030678">
    <property type="entry name" value="Peptide/Ni-bd"/>
</dbReference>
<sequence length="491" mass="53618">MKSKWYVVLTFLVILSTLLVACGPADSAEPQDVDNGSAGAAASDEVWTSKDPNVWIETTYGEPDTLDISHAYESAGGEIIENVYDRLLWYKEDSVTEFVPWLATEIPSLENGGISEDGLTYTFKIREGVKFHDGSDMTVDDVAYSMVRNILAGGTDSPQWMWVEPLLGAGLLDISELVAAYENGVALDDPQAMYNFVSSGEVDIPYDDRAALAAYSPETLTAVCEFVQTRVVADPETSTVTYKLAQPWAPFLATFLGYWGSIQSKEWVGANGGWDGDCTTWTENYAWSAEELNQYPIGNSAMGTGPYMFDHWTPGEELVMVANENFWLEEPAWEGMPTGAPQLKTIVIKQVSEFATRLAMAQAGDADNVLPGSTEDWPILDGFVGAEVTYDEYMAGVPAVGIDSEKPFVKISDILAVNTRTDVGFAFTVNTEGGNSFIGSGQLDGDGIPADFFSDEHVRRAFAYCFDYDTYLNDVLQGEGVRAPTLMLPGM</sequence>
<dbReference type="GO" id="GO:0043190">
    <property type="term" value="C:ATP-binding cassette (ABC) transporter complex"/>
    <property type="evidence" value="ECO:0007669"/>
    <property type="project" value="InterPro"/>
</dbReference>
<accession>A0A101FXM7</accession>
<organism evidence="3 4">
    <name type="scientific">Anaerolinea thermophila</name>
    <dbReference type="NCBI Taxonomy" id="167964"/>
    <lineage>
        <taxon>Bacteria</taxon>
        <taxon>Bacillati</taxon>
        <taxon>Chloroflexota</taxon>
        <taxon>Anaerolineae</taxon>
        <taxon>Anaerolineales</taxon>
        <taxon>Anaerolineaceae</taxon>
        <taxon>Anaerolinea</taxon>
    </lineage>
</organism>
<dbReference type="Gene3D" id="3.10.105.10">
    <property type="entry name" value="Dipeptide-binding Protein, Domain 3"/>
    <property type="match status" value="1"/>
</dbReference>
<reference evidence="3 4" key="1">
    <citation type="journal article" date="2015" name="MBio">
        <title>Genome-Resolved Metagenomic Analysis Reveals Roles for Candidate Phyla and Other Microbial Community Members in Biogeochemical Transformations in Oil Reservoirs.</title>
        <authorList>
            <person name="Hu P."/>
            <person name="Tom L."/>
            <person name="Singh A."/>
            <person name="Thomas B.C."/>
            <person name="Baker B.J."/>
            <person name="Piceno Y.M."/>
            <person name="Andersen G.L."/>
            <person name="Banfield J.F."/>
        </authorList>
    </citation>
    <scope>NUCLEOTIDE SEQUENCE [LARGE SCALE GENOMIC DNA]</scope>
    <source>
        <strain evidence="3">46_16</strain>
    </source>
</reference>
<evidence type="ECO:0000313" key="3">
    <source>
        <dbReference type="EMBL" id="KUK46365.1"/>
    </source>
</evidence>
<dbReference type="SUPFAM" id="SSF53850">
    <property type="entry name" value="Periplasmic binding protein-like II"/>
    <property type="match status" value="1"/>
</dbReference>
<dbReference type="InterPro" id="IPR039424">
    <property type="entry name" value="SBP_5"/>
</dbReference>
<evidence type="ECO:0000313" key="4">
    <source>
        <dbReference type="Proteomes" id="UP000064249"/>
    </source>
</evidence>
<protein>
    <submittedName>
        <fullName evidence="3">Extracellular solute-binding protein, family 5</fullName>
    </submittedName>
</protein>
<evidence type="ECO:0000256" key="1">
    <source>
        <dbReference type="SAM" id="SignalP"/>
    </source>
</evidence>
<dbReference type="InterPro" id="IPR000914">
    <property type="entry name" value="SBP_5_dom"/>
</dbReference>
<dbReference type="GO" id="GO:1904680">
    <property type="term" value="F:peptide transmembrane transporter activity"/>
    <property type="evidence" value="ECO:0007669"/>
    <property type="project" value="TreeGrafter"/>
</dbReference>
<dbReference type="AlphaFoldDB" id="A0A101FXM7"/>
<comment type="caution">
    <text evidence="3">The sequence shown here is derived from an EMBL/GenBank/DDBJ whole genome shotgun (WGS) entry which is preliminary data.</text>
</comment>
<dbReference type="PANTHER" id="PTHR30290">
    <property type="entry name" value="PERIPLASMIC BINDING COMPONENT OF ABC TRANSPORTER"/>
    <property type="match status" value="1"/>
</dbReference>
<feature type="chain" id="PRO_5007096309" evidence="1">
    <location>
        <begin position="28"/>
        <end position="491"/>
    </location>
</feature>
<proteinExistence type="predicted"/>
<dbReference type="EMBL" id="LGFU01000035">
    <property type="protein sequence ID" value="KUK46365.1"/>
    <property type="molecule type" value="Genomic_DNA"/>
</dbReference>